<dbReference type="KEGG" id="cthe:Chro_0834"/>
<sequence length="389" mass="44035">MYQTKRLNLEKTEQLYVLARAAGELYSRTLATYWRIVRKKGIFLSQYGMEKLCISNQLHAHTSDAIVGNFYSSIKSANARKKAGSTEAKYPRRRKYFYKITWKSAAIKVKDGLLHLSNGKGNPALVIPWQWNKPKQVEIGWKKGKGYQLRATYPTTAIASPTGEKVAAIDQGEVRTATVYDGENTTIYSGRLMRSKVRYRAKTIARIDAKISKTKRGSKRRKSLVATKHRIIRQLDNQINDILHKQSSHLVSTLFKAGVQTVVIGDIRDIRSSIKYGAKTNQKLHSWSFGKYRWMVEYKAEKLSMKVVLQDEAYSSQTCPACGKRHKPSGRTYTCKCGFQFDRDGVGSYNIRAKYLGNFGSPVVGIMAMPSGVRFVPHLQCRLNISNGV</sequence>
<dbReference type="InterPro" id="IPR001959">
    <property type="entry name" value="Transposase"/>
</dbReference>
<proteinExistence type="inferred from homology"/>
<organism evidence="7 8">
    <name type="scientific">Chroococcidiopsis thermalis (strain PCC 7203)</name>
    <dbReference type="NCBI Taxonomy" id="251229"/>
    <lineage>
        <taxon>Bacteria</taxon>
        <taxon>Bacillati</taxon>
        <taxon>Cyanobacteriota</taxon>
        <taxon>Cyanophyceae</taxon>
        <taxon>Chroococcidiopsidales</taxon>
        <taxon>Chroococcidiopsidaceae</taxon>
        <taxon>Chroococcidiopsis</taxon>
    </lineage>
</organism>
<feature type="domain" description="Probable transposase IS891/IS1136/IS1341" evidence="5">
    <location>
        <begin position="159"/>
        <end position="270"/>
    </location>
</feature>
<keyword evidence="8" id="KW-1185">Reference proteome</keyword>
<dbReference type="Proteomes" id="UP000010384">
    <property type="component" value="Chromosome"/>
</dbReference>
<dbReference type="Pfam" id="PF01385">
    <property type="entry name" value="OrfB_IS605"/>
    <property type="match status" value="1"/>
</dbReference>
<dbReference type="EMBL" id="CP003597">
    <property type="protein sequence ID" value="AFY86380.1"/>
    <property type="molecule type" value="Genomic_DNA"/>
</dbReference>
<keyword evidence="3" id="KW-0238">DNA-binding</keyword>
<evidence type="ECO:0000313" key="7">
    <source>
        <dbReference type="EMBL" id="AFY86380.1"/>
    </source>
</evidence>
<evidence type="ECO:0000259" key="6">
    <source>
        <dbReference type="Pfam" id="PF07282"/>
    </source>
</evidence>
<evidence type="ECO:0000256" key="2">
    <source>
        <dbReference type="ARBA" id="ARBA00022578"/>
    </source>
</evidence>
<evidence type="ECO:0000256" key="3">
    <source>
        <dbReference type="ARBA" id="ARBA00023125"/>
    </source>
</evidence>
<dbReference type="InParanoid" id="K9TV03"/>
<keyword evidence="4" id="KW-0233">DNA recombination</keyword>
<evidence type="ECO:0000259" key="5">
    <source>
        <dbReference type="Pfam" id="PF01385"/>
    </source>
</evidence>
<dbReference type="HOGENOM" id="CLU_032903_16_5_3"/>
<dbReference type="InterPro" id="IPR010095">
    <property type="entry name" value="Cas12f1-like_TNB"/>
</dbReference>
<evidence type="ECO:0000313" key="8">
    <source>
        <dbReference type="Proteomes" id="UP000010384"/>
    </source>
</evidence>
<dbReference type="GO" id="GO:0003677">
    <property type="term" value="F:DNA binding"/>
    <property type="evidence" value="ECO:0007669"/>
    <property type="project" value="UniProtKB-KW"/>
</dbReference>
<protein>
    <submittedName>
        <fullName evidence="7">Transposase, IS605 OrfB family</fullName>
    </submittedName>
</protein>
<dbReference type="OrthoDB" id="503239at2"/>
<accession>K9TV03</accession>
<evidence type="ECO:0000256" key="4">
    <source>
        <dbReference type="ARBA" id="ARBA00023172"/>
    </source>
</evidence>
<dbReference type="InterPro" id="IPR051491">
    <property type="entry name" value="Recombinase/Transposase-rel"/>
</dbReference>
<dbReference type="PANTHER" id="PTHR36172">
    <property type="match status" value="1"/>
</dbReference>
<dbReference type="GO" id="GO:0032196">
    <property type="term" value="P:transposition"/>
    <property type="evidence" value="ECO:0007669"/>
    <property type="project" value="UniProtKB-KW"/>
</dbReference>
<dbReference type="AlphaFoldDB" id="K9TV03"/>
<gene>
    <name evidence="7" type="ORF">Chro_0834</name>
</gene>
<dbReference type="NCBIfam" id="NF040570">
    <property type="entry name" value="guided_TnpB"/>
    <property type="match status" value="1"/>
</dbReference>
<reference evidence="7 8" key="1">
    <citation type="submission" date="2012-06" db="EMBL/GenBank/DDBJ databases">
        <title>Finished chromosome of genome of Chroococcidiopsis thermalis PCC 7203.</title>
        <authorList>
            <consortium name="US DOE Joint Genome Institute"/>
            <person name="Gugger M."/>
            <person name="Coursin T."/>
            <person name="Rippka R."/>
            <person name="Tandeau De Marsac N."/>
            <person name="Huntemann M."/>
            <person name="Wei C.-L."/>
            <person name="Han J."/>
            <person name="Detter J.C."/>
            <person name="Han C."/>
            <person name="Tapia R."/>
            <person name="Davenport K."/>
            <person name="Daligault H."/>
            <person name="Erkkila T."/>
            <person name="Gu W."/>
            <person name="Munk A.C.C."/>
            <person name="Teshima H."/>
            <person name="Xu Y."/>
            <person name="Chain P."/>
            <person name="Chen A."/>
            <person name="Krypides N."/>
            <person name="Mavromatis K."/>
            <person name="Markowitz V."/>
            <person name="Szeto E."/>
            <person name="Ivanova N."/>
            <person name="Mikhailova N."/>
            <person name="Ovchinnikova G."/>
            <person name="Pagani I."/>
            <person name="Pati A."/>
            <person name="Goodwin L."/>
            <person name="Peters L."/>
            <person name="Pitluck S."/>
            <person name="Woyke T."/>
            <person name="Kerfeld C."/>
        </authorList>
    </citation>
    <scope>NUCLEOTIDE SEQUENCE [LARGE SCALE GENOMIC DNA]</scope>
    <source>
        <strain evidence="7 8">PCC 7203</strain>
    </source>
</reference>
<keyword evidence="2" id="KW-0815">Transposition</keyword>
<dbReference type="GO" id="GO:0006310">
    <property type="term" value="P:DNA recombination"/>
    <property type="evidence" value="ECO:0007669"/>
    <property type="project" value="UniProtKB-KW"/>
</dbReference>
<comment type="similarity">
    <text evidence="1">In the C-terminal section; belongs to the transposase 35 family.</text>
</comment>
<dbReference type="RefSeq" id="WP_015152930.1">
    <property type="nucleotide sequence ID" value="NC_019695.1"/>
</dbReference>
<feature type="domain" description="Cas12f1-like TNB" evidence="6">
    <location>
        <begin position="289"/>
        <end position="351"/>
    </location>
</feature>
<dbReference type="Pfam" id="PF07282">
    <property type="entry name" value="Cas12f1-like_TNB"/>
    <property type="match status" value="1"/>
</dbReference>
<name>K9TV03_CHRTP</name>
<dbReference type="PATRIC" id="fig|251229.3.peg.987"/>
<dbReference type="STRING" id="251229.Chro_0834"/>
<dbReference type="eggNOG" id="COG0675">
    <property type="taxonomic scope" value="Bacteria"/>
</dbReference>
<dbReference type="NCBIfam" id="TIGR01766">
    <property type="entry name" value="IS200/IS605 family accessory protein TnpB-like domain"/>
    <property type="match status" value="1"/>
</dbReference>
<evidence type="ECO:0000256" key="1">
    <source>
        <dbReference type="ARBA" id="ARBA00008761"/>
    </source>
</evidence>
<dbReference type="PANTHER" id="PTHR36172:SF1">
    <property type="entry name" value="RESOLVASE-RELATED"/>
    <property type="match status" value="1"/>
</dbReference>